<dbReference type="PROSITE" id="PS00237">
    <property type="entry name" value="G_PROTEIN_RECEP_F1_1"/>
    <property type="match status" value="1"/>
</dbReference>
<reference evidence="11" key="1">
    <citation type="journal article" date="2019" name="bioRxiv">
        <title>The Genome of the Zebra Mussel, Dreissena polymorpha: A Resource for Invasive Species Research.</title>
        <authorList>
            <person name="McCartney M.A."/>
            <person name="Auch B."/>
            <person name="Kono T."/>
            <person name="Mallez S."/>
            <person name="Zhang Y."/>
            <person name="Obille A."/>
            <person name="Becker A."/>
            <person name="Abrahante J.E."/>
            <person name="Garbe J."/>
            <person name="Badalamenti J.P."/>
            <person name="Herman A."/>
            <person name="Mangelson H."/>
            <person name="Liachko I."/>
            <person name="Sullivan S."/>
            <person name="Sone E.D."/>
            <person name="Koren S."/>
            <person name="Silverstein K.A.T."/>
            <person name="Beckman K.B."/>
            <person name="Gohl D.M."/>
        </authorList>
    </citation>
    <scope>NUCLEOTIDE SEQUENCE</scope>
    <source>
        <strain evidence="11">Duluth1</strain>
        <tissue evidence="11">Whole animal</tissue>
    </source>
</reference>
<comment type="similarity">
    <text evidence="8">Belongs to the G-protein coupled receptor 1 family.</text>
</comment>
<name>A0A9D4F2Y9_DREPO</name>
<dbReference type="PANTHER" id="PTHR24238:SF47">
    <property type="entry name" value="ECDYSTEROIDS_DOPAMINE RECEPTOR-RELATED"/>
    <property type="match status" value="1"/>
</dbReference>
<dbReference type="CDD" id="cd00637">
    <property type="entry name" value="7tm_classA_rhodopsin-like"/>
    <property type="match status" value="1"/>
</dbReference>
<comment type="caution">
    <text evidence="11">The sequence shown here is derived from an EMBL/GenBank/DDBJ whole genome shotgun (WGS) entry which is preliminary data.</text>
</comment>
<organism evidence="11 12">
    <name type="scientific">Dreissena polymorpha</name>
    <name type="common">Zebra mussel</name>
    <name type="synonym">Mytilus polymorpha</name>
    <dbReference type="NCBI Taxonomy" id="45954"/>
    <lineage>
        <taxon>Eukaryota</taxon>
        <taxon>Metazoa</taxon>
        <taxon>Spiralia</taxon>
        <taxon>Lophotrochozoa</taxon>
        <taxon>Mollusca</taxon>
        <taxon>Bivalvia</taxon>
        <taxon>Autobranchia</taxon>
        <taxon>Heteroconchia</taxon>
        <taxon>Euheterodonta</taxon>
        <taxon>Imparidentia</taxon>
        <taxon>Neoheterodontei</taxon>
        <taxon>Myida</taxon>
        <taxon>Dreissenoidea</taxon>
        <taxon>Dreissenidae</taxon>
        <taxon>Dreissena</taxon>
    </lineage>
</organism>
<feature type="transmembrane region" description="Helical" evidence="9">
    <location>
        <begin position="347"/>
        <end position="365"/>
    </location>
</feature>
<dbReference type="InterPro" id="IPR017452">
    <property type="entry name" value="GPCR_Rhodpsn_7TM"/>
</dbReference>
<dbReference type="AlphaFoldDB" id="A0A9D4F2Y9"/>
<gene>
    <name evidence="11" type="ORF">DPMN_166667</name>
</gene>
<dbReference type="Gene3D" id="1.20.1070.10">
    <property type="entry name" value="Rhodopsin 7-helix transmembrane proteins"/>
    <property type="match status" value="1"/>
</dbReference>
<evidence type="ECO:0000256" key="3">
    <source>
        <dbReference type="ARBA" id="ARBA00022989"/>
    </source>
</evidence>
<feature type="transmembrane region" description="Helical" evidence="9">
    <location>
        <begin position="53"/>
        <end position="74"/>
    </location>
</feature>
<dbReference type="PANTHER" id="PTHR24238">
    <property type="entry name" value="G-PROTEIN COUPLED RECEPTOR"/>
    <property type="match status" value="1"/>
</dbReference>
<dbReference type="InterPro" id="IPR000276">
    <property type="entry name" value="GPCR_Rhodpsn"/>
</dbReference>
<evidence type="ECO:0000256" key="6">
    <source>
        <dbReference type="ARBA" id="ARBA00023170"/>
    </source>
</evidence>
<keyword evidence="5 9" id="KW-0472">Membrane</keyword>
<dbReference type="GO" id="GO:0004930">
    <property type="term" value="F:G protein-coupled receptor activity"/>
    <property type="evidence" value="ECO:0007669"/>
    <property type="project" value="UniProtKB-KW"/>
</dbReference>
<evidence type="ECO:0000259" key="10">
    <source>
        <dbReference type="PROSITE" id="PS50262"/>
    </source>
</evidence>
<evidence type="ECO:0000256" key="7">
    <source>
        <dbReference type="ARBA" id="ARBA00023224"/>
    </source>
</evidence>
<evidence type="ECO:0000256" key="2">
    <source>
        <dbReference type="ARBA" id="ARBA00022692"/>
    </source>
</evidence>
<comment type="subcellular location">
    <subcellularLocation>
        <location evidence="1">Membrane</location>
        <topology evidence="1">Multi-pass membrane protein</topology>
    </subcellularLocation>
</comment>
<keyword evidence="4 8" id="KW-0297">G-protein coupled receptor</keyword>
<feature type="transmembrane region" description="Helical" evidence="9">
    <location>
        <begin position="184"/>
        <end position="208"/>
    </location>
</feature>
<evidence type="ECO:0000256" key="5">
    <source>
        <dbReference type="ARBA" id="ARBA00023136"/>
    </source>
</evidence>
<feature type="transmembrane region" description="Helical" evidence="9">
    <location>
        <begin position="133"/>
        <end position="154"/>
    </location>
</feature>
<keyword evidence="3 9" id="KW-1133">Transmembrane helix</keyword>
<keyword evidence="12" id="KW-1185">Reference proteome</keyword>
<dbReference type="SUPFAM" id="SSF81321">
    <property type="entry name" value="Family A G protein-coupled receptor-like"/>
    <property type="match status" value="1"/>
</dbReference>
<protein>
    <recommendedName>
        <fullName evidence="10">G-protein coupled receptors family 1 profile domain-containing protein</fullName>
    </recommendedName>
</protein>
<dbReference type="EMBL" id="JAIWYP010000008">
    <property type="protein sequence ID" value="KAH3788522.1"/>
    <property type="molecule type" value="Genomic_DNA"/>
</dbReference>
<evidence type="ECO:0000313" key="11">
    <source>
        <dbReference type="EMBL" id="KAH3788522.1"/>
    </source>
</evidence>
<evidence type="ECO:0000256" key="8">
    <source>
        <dbReference type="RuleBase" id="RU000688"/>
    </source>
</evidence>
<dbReference type="Proteomes" id="UP000828390">
    <property type="component" value="Unassembled WGS sequence"/>
</dbReference>
<keyword evidence="6 8" id="KW-0675">Receptor</keyword>
<keyword evidence="2 8" id="KW-0812">Transmembrane</keyword>
<proteinExistence type="inferred from homology"/>
<feature type="transmembrane region" description="Helical" evidence="9">
    <location>
        <begin position="385"/>
        <end position="408"/>
    </location>
</feature>
<feature type="transmembrane region" description="Helical" evidence="9">
    <location>
        <begin position="94"/>
        <end position="113"/>
    </location>
</feature>
<dbReference type="GO" id="GO:0016020">
    <property type="term" value="C:membrane"/>
    <property type="evidence" value="ECO:0007669"/>
    <property type="project" value="UniProtKB-SubCell"/>
</dbReference>
<keyword evidence="7 8" id="KW-0807">Transducer</keyword>
<evidence type="ECO:0000256" key="9">
    <source>
        <dbReference type="SAM" id="Phobius"/>
    </source>
</evidence>
<reference evidence="11" key="2">
    <citation type="submission" date="2020-11" db="EMBL/GenBank/DDBJ databases">
        <authorList>
            <person name="McCartney M.A."/>
            <person name="Auch B."/>
            <person name="Kono T."/>
            <person name="Mallez S."/>
            <person name="Becker A."/>
            <person name="Gohl D.M."/>
            <person name="Silverstein K.A.T."/>
            <person name="Koren S."/>
            <person name="Bechman K.B."/>
            <person name="Herman A."/>
            <person name="Abrahante J.E."/>
            <person name="Garbe J."/>
        </authorList>
    </citation>
    <scope>NUCLEOTIDE SEQUENCE</scope>
    <source>
        <strain evidence="11">Duluth1</strain>
        <tissue evidence="11">Whole animal</tissue>
    </source>
</reference>
<feature type="domain" description="G-protein coupled receptors family 1 profile" evidence="10">
    <location>
        <begin position="34"/>
        <end position="405"/>
    </location>
</feature>
<feature type="transmembrane region" description="Helical" evidence="9">
    <location>
        <begin position="17"/>
        <end position="41"/>
    </location>
</feature>
<accession>A0A9D4F2Y9</accession>
<dbReference type="Pfam" id="PF00001">
    <property type="entry name" value="7tm_1"/>
    <property type="match status" value="1"/>
</dbReference>
<dbReference type="PROSITE" id="PS50262">
    <property type="entry name" value="G_PROTEIN_RECEP_F1_2"/>
    <property type="match status" value="1"/>
</dbReference>
<dbReference type="PRINTS" id="PR00237">
    <property type="entry name" value="GPCRRHODOPSN"/>
</dbReference>
<evidence type="ECO:0000256" key="4">
    <source>
        <dbReference type="ARBA" id="ARBA00023040"/>
    </source>
</evidence>
<evidence type="ECO:0000256" key="1">
    <source>
        <dbReference type="ARBA" id="ARBA00004141"/>
    </source>
</evidence>
<evidence type="ECO:0000313" key="12">
    <source>
        <dbReference type="Proteomes" id="UP000828390"/>
    </source>
</evidence>
<sequence>MANLTAEDLNGRIVREIWWVSVFIGLEIVAGLIGNVIVLYVFGRHYHHCNFRYFVLCIAYIHILSVCTIMPAEIVNQLYWYVYPLHESVCKIKAYLNLFTVAVEVFCLCTVAIDRYRKMCAPHGWQIRPVHAFRICVIIVVIAAVISTPVPVLWGLQTLNVTNVKVTVCEKDERFLKTGIHQNYISGMSAIVVSAAIITILLYFTLYFRVHRTFFEQKHRFKSGRTVSRNVPNESIETNDNVLPDANDLIMKRKSDDTKTNVETSEDYSSHVPDDNNVIIHITNQPKNSADSVQLENVQNVSTRHKPEIGPNANEENMCDIMNSTSLEVKSKRTFNKQVRLRRTTKVTLTLSIIFSLTFFLYAGMHMYLGKDDQKLHYMSDSNKGLFFFGLRFVFINPVINPFVYWMLDREFRTILKQIKSIALSFCLPSMIIHD</sequence>